<organism evidence="8 9">
    <name type="scientific">Ditylenchus dipsaci</name>
    <dbReference type="NCBI Taxonomy" id="166011"/>
    <lineage>
        <taxon>Eukaryota</taxon>
        <taxon>Metazoa</taxon>
        <taxon>Ecdysozoa</taxon>
        <taxon>Nematoda</taxon>
        <taxon>Chromadorea</taxon>
        <taxon>Rhabditida</taxon>
        <taxon>Tylenchina</taxon>
        <taxon>Tylenchomorpha</taxon>
        <taxon>Sphaerularioidea</taxon>
        <taxon>Anguinidae</taxon>
        <taxon>Anguininae</taxon>
        <taxon>Ditylenchus</taxon>
    </lineage>
</organism>
<accession>A0A915DZX6</accession>
<name>A0A915DZX6_9BILA</name>
<feature type="domain" description="Amino acid transporter transmembrane" evidence="7">
    <location>
        <begin position="5"/>
        <end position="99"/>
    </location>
</feature>
<evidence type="ECO:0000256" key="6">
    <source>
        <dbReference type="SAM" id="Phobius"/>
    </source>
</evidence>
<keyword evidence="2" id="KW-0813">Transport</keyword>
<sequence>MATTSAVMLGKAGRFPDYRTHCRKPYAEIGYKALGSNMKTCVSICVNFTQFGASTVFLLLTSKNMDDFLHAFYGMDVVSTRFLASSCWCMISTAIAVALIGTGALLDYSTCAPSRQMPEIKTSNALMAMGTILFTFGGHSAFPTIQHDMKRPNQFGKSAVLAFIIITALNLTAVILGGWTYGNSLRESVINSIQPFAIQQAVNFMITAHCCLTVILIINPLHQEAEEFFHIHKVLA</sequence>
<feature type="transmembrane region" description="Helical" evidence="6">
    <location>
        <begin position="158"/>
        <end position="181"/>
    </location>
</feature>
<feature type="domain" description="Amino acid transporter transmembrane" evidence="7">
    <location>
        <begin position="115"/>
        <end position="226"/>
    </location>
</feature>
<keyword evidence="3 6" id="KW-0812">Transmembrane</keyword>
<evidence type="ECO:0000256" key="3">
    <source>
        <dbReference type="ARBA" id="ARBA00022692"/>
    </source>
</evidence>
<dbReference type="GO" id="GO:0016020">
    <property type="term" value="C:membrane"/>
    <property type="evidence" value="ECO:0007669"/>
    <property type="project" value="UniProtKB-SubCell"/>
</dbReference>
<dbReference type="WBParaSite" id="jg24450">
    <property type="protein sequence ID" value="jg24450"/>
    <property type="gene ID" value="jg24450"/>
</dbReference>
<protein>
    <submittedName>
        <fullName evidence="9">Amino acid transporter transmembrane domain-containing protein</fullName>
    </submittedName>
</protein>
<evidence type="ECO:0000313" key="8">
    <source>
        <dbReference type="Proteomes" id="UP000887574"/>
    </source>
</evidence>
<evidence type="ECO:0000256" key="2">
    <source>
        <dbReference type="ARBA" id="ARBA00022448"/>
    </source>
</evidence>
<dbReference type="InterPro" id="IPR013057">
    <property type="entry name" value="AA_transpt_TM"/>
</dbReference>
<comment type="subcellular location">
    <subcellularLocation>
        <location evidence="1">Membrane</location>
    </subcellularLocation>
</comment>
<dbReference type="AlphaFoldDB" id="A0A915DZX6"/>
<proteinExistence type="predicted"/>
<dbReference type="Proteomes" id="UP000887574">
    <property type="component" value="Unplaced"/>
</dbReference>
<feature type="transmembrane region" description="Helical" evidence="6">
    <location>
        <begin position="126"/>
        <end position="146"/>
    </location>
</feature>
<feature type="transmembrane region" description="Helical" evidence="6">
    <location>
        <begin position="201"/>
        <end position="221"/>
    </location>
</feature>
<feature type="transmembrane region" description="Helical" evidence="6">
    <location>
        <begin position="82"/>
        <end position="106"/>
    </location>
</feature>
<keyword evidence="4 6" id="KW-1133">Transmembrane helix</keyword>
<feature type="transmembrane region" description="Helical" evidence="6">
    <location>
        <begin position="41"/>
        <end position="61"/>
    </location>
</feature>
<keyword evidence="5 6" id="KW-0472">Membrane</keyword>
<reference evidence="9" key="1">
    <citation type="submission" date="2022-11" db="UniProtKB">
        <authorList>
            <consortium name="WormBaseParasite"/>
        </authorList>
    </citation>
    <scope>IDENTIFICATION</scope>
</reference>
<dbReference type="Pfam" id="PF01490">
    <property type="entry name" value="Aa_trans"/>
    <property type="match status" value="2"/>
</dbReference>
<evidence type="ECO:0000256" key="1">
    <source>
        <dbReference type="ARBA" id="ARBA00004370"/>
    </source>
</evidence>
<keyword evidence="8" id="KW-1185">Reference proteome</keyword>
<dbReference type="PANTHER" id="PTHR48017">
    <property type="entry name" value="OS05G0424000 PROTEIN-RELATED"/>
    <property type="match status" value="1"/>
</dbReference>
<evidence type="ECO:0000256" key="4">
    <source>
        <dbReference type="ARBA" id="ARBA00022989"/>
    </source>
</evidence>
<evidence type="ECO:0000313" key="9">
    <source>
        <dbReference type="WBParaSite" id="jg24450"/>
    </source>
</evidence>
<evidence type="ECO:0000256" key="5">
    <source>
        <dbReference type="ARBA" id="ARBA00023136"/>
    </source>
</evidence>
<evidence type="ECO:0000259" key="7">
    <source>
        <dbReference type="Pfam" id="PF01490"/>
    </source>
</evidence>